<dbReference type="EMBL" id="JANPWB010000006">
    <property type="protein sequence ID" value="KAJ1176233.1"/>
    <property type="molecule type" value="Genomic_DNA"/>
</dbReference>
<gene>
    <name evidence="1" type="ORF">NDU88_001516</name>
</gene>
<evidence type="ECO:0000313" key="2">
    <source>
        <dbReference type="Proteomes" id="UP001066276"/>
    </source>
</evidence>
<accession>A0AAV7TII5</accession>
<name>A0AAV7TII5_PLEWA</name>
<protein>
    <submittedName>
        <fullName evidence="1">Uncharacterized protein</fullName>
    </submittedName>
</protein>
<organism evidence="1 2">
    <name type="scientific">Pleurodeles waltl</name>
    <name type="common">Iberian ribbed newt</name>
    <dbReference type="NCBI Taxonomy" id="8319"/>
    <lineage>
        <taxon>Eukaryota</taxon>
        <taxon>Metazoa</taxon>
        <taxon>Chordata</taxon>
        <taxon>Craniata</taxon>
        <taxon>Vertebrata</taxon>
        <taxon>Euteleostomi</taxon>
        <taxon>Amphibia</taxon>
        <taxon>Batrachia</taxon>
        <taxon>Caudata</taxon>
        <taxon>Salamandroidea</taxon>
        <taxon>Salamandridae</taxon>
        <taxon>Pleurodelinae</taxon>
        <taxon>Pleurodeles</taxon>
    </lineage>
</organism>
<comment type="caution">
    <text evidence="1">The sequence shown here is derived from an EMBL/GenBank/DDBJ whole genome shotgun (WGS) entry which is preliminary data.</text>
</comment>
<sequence length="282" mass="30499">MISRGAGHAQLKDWWPAPIVLHVLQGAIPRPEYGLPWLRQPRGLEFDAFLPEVASLSEDRHMLSCCFSTRQQVEDTIPQCEVPTALQEQAIERLRQRKAANDRESKRRQARTVPLQVGDQVLVRNRHPGGKFRLPFEMTLWTVVRIRVNPKGSLCSDCASGFQCNGGSCLCSTEGSGGSGGGGGPGDSCINDINCGTTPATCCANSYLFDTATKCCKAFKGFKAGEGANRIKNCFEENAPTTTASVPRPNSAGGIAGAPLVTLIISTGLIYLTHIDTWHLVQ</sequence>
<dbReference type="Proteomes" id="UP001066276">
    <property type="component" value="Chromosome 3_2"/>
</dbReference>
<dbReference type="AlphaFoldDB" id="A0AAV7TII5"/>
<keyword evidence="2" id="KW-1185">Reference proteome</keyword>
<proteinExistence type="predicted"/>
<reference evidence="1" key="1">
    <citation type="journal article" date="2022" name="bioRxiv">
        <title>Sequencing and chromosome-scale assembly of the giantPleurodeles waltlgenome.</title>
        <authorList>
            <person name="Brown T."/>
            <person name="Elewa A."/>
            <person name="Iarovenko S."/>
            <person name="Subramanian E."/>
            <person name="Araus A.J."/>
            <person name="Petzold A."/>
            <person name="Susuki M."/>
            <person name="Suzuki K.-i.T."/>
            <person name="Hayashi T."/>
            <person name="Toyoda A."/>
            <person name="Oliveira C."/>
            <person name="Osipova E."/>
            <person name="Leigh N.D."/>
            <person name="Simon A."/>
            <person name="Yun M.H."/>
        </authorList>
    </citation>
    <scope>NUCLEOTIDE SEQUENCE</scope>
    <source>
        <strain evidence="1">20211129_DDA</strain>
        <tissue evidence="1">Liver</tissue>
    </source>
</reference>
<evidence type="ECO:0000313" key="1">
    <source>
        <dbReference type="EMBL" id="KAJ1176233.1"/>
    </source>
</evidence>